<gene>
    <name evidence="2" type="ORF">SLS60_008728</name>
</gene>
<proteinExistence type="predicted"/>
<comment type="caution">
    <text evidence="2">The sequence shown here is derived from an EMBL/GenBank/DDBJ whole genome shotgun (WGS) entry which is preliminary data.</text>
</comment>
<feature type="region of interest" description="Disordered" evidence="1">
    <location>
        <begin position="295"/>
        <end position="326"/>
    </location>
</feature>
<name>A0ABR3QYB0_9PLEO</name>
<reference evidence="2 3" key="1">
    <citation type="submission" date="2024-02" db="EMBL/GenBank/DDBJ databases">
        <title>De novo assembly and annotation of 12 fungi associated with fruit tree decline syndrome in Ontario, Canada.</title>
        <authorList>
            <person name="Sulman M."/>
            <person name="Ellouze W."/>
            <person name="Ilyukhin E."/>
        </authorList>
    </citation>
    <scope>NUCLEOTIDE SEQUENCE [LARGE SCALE GENOMIC DNA]</scope>
    <source>
        <strain evidence="2 3">M42-189</strain>
    </source>
</reference>
<protein>
    <submittedName>
        <fullName evidence="2">Uncharacterized protein</fullName>
    </submittedName>
</protein>
<evidence type="ECO:0000313" key="2">
    <source>
        <dbReference type="EMBL" id="KAL1597146.1"/>
    </source>
</evidence>
<keyword evidence="3" id="KW-1185">Reference proteome</keyword>
<evidence type="ECO:0000313" key="3">
    <source>
        <dbReference type="Proteomes" id="UP001521785"/>
    </source>
</evidence>
<evidence type="ECO:0000256" key="1">
    <source>
        <dbReference type="SAM" id="MobiDB-lite"/>
    </source>
</evidence>
<organism evidence="2 3">
    <name type="scientific">Paraconiothyrium brasiliense</name>
    <dbReference type="NCBI Taxonomy" id="300254"/>
    <lineage>
        <taxon>Eukaryota</taxon>
        <taxon>Fungi</taxon>
        <taxon>Dikarya</taxon>
        <taxon>Ascomycota</taxon>
        <taxon>Pezizomycotina</taxon>
        <taxon>Dothideomycetes</taxon>
        <taxon>Pleosporomycetidae</taxon>
        <taxon>Pleosporales</taxon>
        <taxon>Massarineae</taxon>
        <taxon>Didymosphaeriaceae</taxon>
        <taxon>Paraconiothyrium</taxon>
    </lineage>
</organism>
<accession>A0ABR3QYB0</accession>
<dbReference type="Proteomes" id="UP001521785">
    <property type="component" value="Unassembled WGS sequence"/>
</dbReference>
<dbReference type="EMBL" id="JAKJXO020000013">
    <property type="protein sequence ID" value="KAL1597146.1"/>
    <property type="molecule type" value="Genomic_DNA"/>
</dbReference>
<sequence>MALISPPQVAVEKLHTDSTKNPGVYELRAGYPAPTQAWLNAKEDYKTKAGELTYSQENLVRGLNITIGEFYTLRSEAVKLLRQNLLYTKDFSKDATVKWDRADIELKLKNNSLWRKSLVGPAKPRAYWHTFMVTNFVTSTAKWMEKNKEIIEKGDVPHDGRWSWGPHRESQEWDGWFQYQHLDFCFYYKSDSEDQHNNFEEIKAHRFVPQIVNGVTSPTDIPLDYFTFKEFVKVLEENETLGFDAERDLVVWGRAQEVADQCIQDNDSLRTAINTLRTKRVDRIAFFVVARKESSKEVKNSLKRKTPGLVSTQTKKRKGGVKVVSE</sequence>